<dbReference type="RefSeq" id="XP_009061114.1">
    <property type="nucleotide sequence ID" value="XM_009062866.1"/>
</dbReference>
<dbReference type="CTD" id="20252330"/>
<dbReference type="KEGG" id="lgi:LOTGIDRAFT_78255"/>
<accession>V3ZAW0</accession>
<sequence length="128" mass="14546">DVATADELLKGKVTALLFSASWCPPCLKFLALLKKFYNELKDSECAIEVVFVSLDHNKESMEDYFINNHGDWFALPFDESLKDELTSTYHITAIPKLVVIRANGEVITLRGRKDVQDKGTSCFRSWLN</sequence>
<dbReference type="GO" id="GO:0007600">
    <property type="term" value="P:sensory perception"/>
    <property type="evidence" value="ECO:0007669"/>
    <property type="project" value="InterPro"/>
</dbReference>
<dbReference type="EMBL" id="KB202752">
    <property type="protein sequence ID" value="ESO88128.1"/>
    <property type="molecule type" value="Genomic_DNA"/>
</dbReference>
<dbReference type="HOGENOM" id="CLU_116457_0_0_1"/>
<dbReference type="OrthoDB" id="409136at2759"/>
<dbReference type="SUPFAM" id="SSF52833">
    <property type="entry name" value="Thioredoxin-like"/>
    <property type="match status" value="1"/>
</dbReference>
<dbReference type="Gene3D" id="3.40.30.10">
    <property type="entry name" value="Glutaredoxin"/>
    <property type="match status" value="1"/>
</dbReference>
<dbReference type="InterPro" id="IPR036249">
    <property type="entry name" value="Thioredoxin-like_sf"/>
</dbReference>
<gene>
    <name evidence="2" type="ORF">LOTGIDRAFT_78255</name>
</gene>
<dbReference type="GeneID" id="20252330"/>
<dbReference type="InterPro" id="IPR029519">
    <property type="entry name" value="RdCVF2"/>
</dbReference>
<keyword evidence="3" id="KW-1185">Reference proteome</keyword>
<dbReference type="GO" id="GO:0045494">
    <property type="term" value="P:photoreceptor cell maintenance"/>
    <property type="evidence" value="ECO:0007669"/>
    <property type="project" value="InterPro"/>
</dbReference>
<dbReference type="InterPro" id="IPR013766">
    <property type="entry name" value="Thioredoxin_domain"/>
</dbReference>
<feature type="non-terminal residue" evidence="2">
    <location>
        <position position="128"/>
    </location>
</feature>
<dbReference type="PANTHER" id="PTHR46762:SF1">
    <property type="entry name" value="NUCLEOREDOXIN-LIKE PROTEIN 2"/>
    <property type="match status" value="1"/>
</dbReference>
<evidence type="ECO:0000313" key="3">
    <source>
        <dbReference type="Proteomes" id="UP000030746"/>
    </source>
</evidence>
<reference evidence="2 3" key="1">
    <citation type="journal article" date="2013" name="Nature">
        <title>Insights into bilaterian evolution from three spiralian genomes.</title>
        <authorList>
            <person name="Simakov O."/>
            <person name="Marletaz F."/>
            <person name="Cho S.J."/>
            <person name="Edsinger-Gonzales E."/>
            <person name="Havlak P."/>
            <person name="Hellsten U."/>
            <person name="Kuo D.H."/>
            <person name="Larsson T."/>
            <person name="Lv J."/>
            <person name="Arendt D."/>
            <person name="Savage R."/>
            <person name="Osoegawa K."/>
            <person name="de Jong P."/>
            <person name="Grimwood J."/>
            <person name="Chapman J.A."/>
            <person name="Shapiro H."/>
            <person name="Aerts A."/>
            <person name="Otillar R.P."/>
            <person name="Terry A.Y."/>
            <person name="Boore J.L."/>
            <person name="Grigoriev I.V."/>
            <person name="Lindberg D.R."/>
            <person name="Seaver E.C."/>
            <person name="Weisblat D.A."/>
            <person name="Putnam N.H."/>
            <person name="Rokhsar D.S."/>
        </authorList>
    </citation>
    <scope>NUCLEOTIDE SEQUENCE [LARGE SCALE GENOMIC DNA]</scope>
</reference>
<evidence type="ECO:0000313" key="2">
    <source>
        <dbReference type="EMBL" id="ESO88128.1"/>
    </source>
</evidence>
<dbReference type="PANTHER" id="PTHR46762">
    <property type="entry name" value="NUCLEOREDOXIN-LIKE PROTEIN 2"/>
    <property type="match status" value="1"/>
</dbReference>
<feature type="domain" description="Thioredoxin" evidence="1">
    <location>
        <begin position="1"/>
        <end position="128"/>
    </location>
</feature>
<dbReference type="AlphaFoldDB" id="V3ZAW0"/>
<evidence type="ECO:0000259" key="1">
    <source>
        <dbReference type="PROSITE" id="PS51352"/>
    </source>
</evidence>
<dbReference type="Pfam" id="PF13905">
    <property type="entry name" value="Thioredoxin_8"/>
    <property type="match status" value="1"/>
</dbReference>
<feature type="non-terminal residue" evidence="2">
    <location>
        <position position="1"/>
    </location>
</feature>
<dbReference type="OMA" id="TDDYKHE"/>
<protein>
    <recommendedName>
        <fullName evidence="1">Thioredoxin domain-containing protein</fullName>
    </recommendedName>
</protein>
<dbReference type="Proteomes" id="UP000030746">
    <property type="component" value="Unassembled WGS sequence"/>
</dbReference>
<organism evidence="2 3">
    <name type="scientific">Lottia gigantea</name>
    <name type="common">Giant owl limpet</name>
    <dbReference type="NCBI Taxonomy" id="225164"/>
    <lineage>
        <taxon>Eukaryota</taxon>
        <taxon>Metazoa</taxon>
        <taxon>Spiralia</taxon>
        <taxon>Lophotrochozoa</taxon>
        <taxon>Mollusca</taxon>
        <taxon>Gastropoda</taxon>
        <taxon>Patellogastropoda</taxon>
        <taxon>Lottioidea</taxon>
        <taxon>Lottiidae</taxon>
        <taxon>Lottia</taxon>
    </lineage>
</organism>
<proteinExistence type="predicted"/>
<dbReference type="PROSITE" id="PS51352">
    <property type="entry name" value="THIOREDOXIN_2"/>
    <property type="match status" value="1"/>
</dbReference>
<name>V3ZAW0_LOTGI</name>
<dbReference type="CDD" id="cd02964">
    <property type="entry name" value="TryX_like_family"/>
    <property type="match status" value="1"/>
</dbReference>
<dbReference type="InterPro" id="IPR012336">
    <property type="entry name" value="Thioredoxin-like_fold"/>
</dbReference>